<comment type="caution">
    <text evidence="2">The sequence shown here is derived from an EMBL/GenBank/DDBJ whole genome shotgun (WGS) entry which is preliminary data.</text>
</comment>
<evidence type="ECO:0008006" key="4">
    <source>
        <dbReference type="Google" id="ProtNLM"/>
    </source>
</evidence>
<gene>
    <name evidence="2" type="ORF">KR50_26240</name>
</gene>
<protein>
    <recommendedName>
        <fullName evidence="4">Stage III sporulation protein AH</fullName>
    </recommendedName>
</protein>
<reference evidence="2 3" key="1">
    <citation type="submission" date="2015-01" db="EMBL/GenBank/DDBJ databases">
        <title>Jeotgalibacillus campisalis genome sequencing.</title>
        <authorList>
            <person name="Goh K.M."/>
            <person name="Chan K.-G."/>
            <person name="Yaakop A.S."/>
            <person name="Ee R."/>
            <person name="Gan H.M."/>
            <person name="Chan C.S."/>
        </authorList>
    </citation>
    <scope>NUCLEOTIDE SEQUENCE [LARGE SCALE GENOMIC DNA]</scope>
    <source>
        <strain evidence="2 3">SF-57</strain>
    </source>
</reference>
<dbReference type="EMBL" id="JXRR01000017">
    <property type="protein sequence ID" value="KIL45949.1"/>
    <property type="molecule type" value="Genomic_DNA"/>
</dbReference>
<dbReference type="AlphaFoldDB" id="A0A0C2RW18"/>
<sequence>MMLKKQTVWLLTMVSLVVVLSVYYVTSPRDQAAPIMPDDTADMVLGEDGEEWVVEDDVDVSAEAVEDEMFEVLRMEVQDQRNSLKDQLRTKVASNEFSADEKNEAFTEINDLTNLETKEAMIETMIKGLGYEDALVRSEEDRIIISVKSADNSHSKEAANELIQLGRKELGESKVVHVEFQPGEGE</sequence>
<keyword evidence="1" id="KW-0472">Membrane</keyword>
<dbReference type="Gene3D" id="1.10.287.4300">
    <property type="entry name" value="Stage III sporulation protein AH-like"/>
    <property type="match status" value="1"/>
</dbReference>
<proteinExistence type="predicted"/>
<dbReference type="RefSeq" id="WP_052477085.1">
    <property type="nucleotide sequence ID" value="NZ_JXRR01000017.1"/>
</dbReference>
<keyword evidence="3" id="KW-1185">Reference proteome</keyword>
<keyword evidence="1" id="KW-1133">Transmembrane helix</keyword>
<name>A0A0C2RW18_9BACL</name>
<dbReference type="InterPro" id="IPR024232">
    <property type="entry name" value="SpoIIIAH"/>
</dbReference>
<evidence type="ECO:0000256" key="1">
    <source>
        <dbReference type="SAM" id="Phobius"/>
    </source>
</evidence>
<evidence type="ECO:0000313" key="2">
    <source>
        <dbReference type="EMBL" id="KIL45949.1"/>
    </source>
</evidence>
<dbReference type="PATRIC" id="fig|220754.4.peg.2640"/>
<dbReference type="Pfam" id="PF12685">
    <property type="entry name" value="SpoIIIAH"/>
    <property type="match status" value="1"/>
</dbReference>
<accession>A0A0C2RW18</accession>
<dbReference type="InterPro" id="IPR038503">
    <property type="entry name" value="SpoIIIAH_sf"/>
</dbReference>
<keyword evidence="1" id="KW-0812">Transmembrane</keyword>
<feature type="transmembrane region" description="Helical" evidence="1">
    <location>
        <begin position="7"/>
        <end position="26"/>
    </location>
</feature>
<evidence type="ECO:0000313" key="3">
    <source>
        <dbReference type="Proteomes" id="UP000031972"/>
    </source>
</evidence>
<dbReference type="Proteomes" id="UP000031972">
    <property type="component" value="Unassembled WGS sequence"/>
</dbReference>
<organism evidence="2 3">
    <name type="scientific">Jeotgalibacillus campisalis</name>
    <dbReference type="NCBI Taxonomy" id="220754"/>
    <lineage>
        <taxon>Bacteria</taxon>
        <taxon>Bacillati</taxon>
        <taxon>Bacillota</taxon>
        <taxon>Bacilli</taxon>
        <taxon>Bacillales</taxon>
        <taxon>Caryophanaceae</taxon>
        <taxon>Jeotgalibacillus</taxon>
    </lineage>
</organism>